<evidence type="ECO:0000256" key="3">
    <source>
        <dbReference type="ARBA" id="ARBA00022989"/>
    </source>
</evidence>
<feature type="compositionally biased region" description="Polar residues" evidence="8">
    <location>
        <begin position="10"/>
        <end position="42"/>
    </location>
</feature>
<evidence type="ECO:0000256" key="4">
    <source>
        <dbReference type="ARBA" id="ARBA00023040"/>
    </source>
</evidence>
<comment type="caution">
    <text evidence="11">The sequence shown here is derived from an EMBL/GenBank/DDBJ whole genome shotgun (WGS) entry which is preliminary data.</text>
</comment>
<dbReference type="PANTHER" id="PTHR24243:SF230">
    <property type="entry name" value="G-PROTEIN COUPLED RECEPTORS FAMILY 1 PROFILE DOMAIN-CONTAINING PROTEIN"/>
    <property type="match status" value="1"/>
</dbReference>
<dbReference type="InterPro" id="IPR000276">
    <property type="entry name" value="GPCR_Rhodpsn"/>
</dbReference>
<evidence type="ECO:0000259" key="10">
    <source>
        <dbReference type="PROSITE" id="PS50262"/>
    </source>
</evidence>
<feature type="domain" description="G-protein coupled receptors family 1 profile" evidence="10">
    <location>
        <begin position="156"/>
        <end position="518"/>
    </location>
</feature>
<dbReference type="PRINTS" id="PR00237">
    <property type="entry name" value="GPCRRHODOPSN"/>
</dbReference>
<evidence type="ECO:0000256" key="1">
    <source>
        <dbReference type="ARBA" id="ARBA00004141"/>
    </source>
</evidence>
<feature type="transmembrane region" description="Helical" evidence="9">
    <location>
        <begin position="263"/>
        <end position="284"/>
    </location>
</feature>
<feature type="transmembrane region" description="Helical" evidence="9">
    <location>
        <begin position="176"/>
        <end position="194"/>
    </location>
</feature>
<keyword evidence="6" id="KW-0675">Receptor</keyword>
<evidence type="ECO:0000313" key="12">
    <source>
        <dbReference type="Proteomes" id="UP000663868"/>
    </source>
</evidence>
<protein>
    <recommendedName>
        <fullName evidence="10">G-protein coupled receptors family 1 profile domain-containing protein</fullName>
    </recommendedName>
</protein>
<comment type="subcellular location">
    <subcellularLocation>
        <location evidence="1">Membrane</location>
        <topology evidence="1">Multi-pass membrane protein</topology>
    </subcellularLocation>
</comment>
<organism evidence="11 12">
    <name type="scientific">Adineta steineri</name>
    <dbReference type="NCBI Taxonomy" id="433720"/>
    <lineage>
        <taxon>Eukaryota</taxon>
        <taxon>Metazoa</taxon>
        <taxon>Spiralia</taxon>
        <taxon>Gnathifera</taxon>
        <taxon>Rotifera</taxon>
        <taxon>Eurotatoria</taxon>
        <taxon>Bdelloidea</taxon>
        <taxon>Adinetida</taxon>
        <taxon>Adinetidae</taxon>
        <taxon>Adineta</taxon>
    </lineage>
</organism>
<keyword evidence="4" id="KW-0297">G-protein coupled receptor</keyword>
<dbReference type="GO" id="GO:0005886">
    <property type="term" value="C:plasma membrane"/>
    <property type="evidence" value="ECO:0007669"/>
    <property type="project" value="TreeGrafter"/>
</dbReference>
<feature type="transmembrane region" description="Helical" evidence="9">
    <location>
        <begin position="314"/>
        <end position="338"/>
    </location>
</feature>
<feature type="region of interest" description="Disordered" evidence="8">
    <location>
        <begin position="576"/>
        <end position="596"/>
    </location>
</feature>
<dbReference type="GO" id="GO:0004930">
    <property type="term" value="F:G protein-coupled receptor activity"/>
    <property type="evidence" value="ECO:0007669"/>
    <property type="project" value="UniProtKB-KW"/>
</dbReference>
<dbReference type="PANTHER" id="PTHR24243">
    <property type="entry name" value="G-PROTEIN COUPLED RECEPTOR"/>
    <property type="match status" value="1"/>
</dbReference>
<gene>
    <name evidence="11" type="ORF">KXQ929_LOCUS19959</name>
</gene>
<proteinExistence type="predicted"/>
<evidence type="ECO:0000256" key="8">
    <source>
        <dbReference type="SAM" id="MobiDB-lite"/>
    </source>
</evidence>
<dbReference type="CDD" id="cd14978">
    <property type="entry name" value="7tmA_FMRFamide_R-like"/>
    <property type="match status" value="1"/>
</dbReference>
<dbReference type="Proteomes" id="UP000663868">
    <property type="component" value="Unassembled WGS sequence"/>
</dbReference>
<evidence type="ECO:0000256" key="6">
    <source>
        <dbReference type="ARBA" id="ARBA00023170"/>
    </source>
</evidence>
<dbReference type="PROSITE" id="PS50262">
    <property type="entry name" value="G_PROTEIN_RECEP_F1_2"/>
    <property type="match status" value="1"/>
</dbReference>
<evidence type="ECO:0000313" key="11">
    <source>
        <dbReference type="EMBL" id="CAF3848554.1"/>
    </source>
</evidence>
<keyword evidence="7" id="KW-0807">Transducer</keyword>
<evidence type="ECO:0000256" key="5">
    <source>
        <dbReference type="ARBA" id="ARBA00023136"/>
    </source>
</evidence>
<keyword evidence="5 9" id="KW-0472">Membrane</keyword>
<evidence type="ECO:0000256" key="2">
    <source>
        <dbReference type="ARBA" id="ARBA00022692"/>
    </source>
</evidence>
<sequence length="596" mass="69051">MQRMIDNIDRSNSSTQHNSRGIVQAQHGSSGTIQAQENSYDAGQTKRRKTQNSYRNEHENVNNDTIDQGTYTTGKFAIVFHKRKENDYLRLKRVKMGADDSESLKIITRGAFGEDCFLLEIINDIQKYNNMSTLAAIEQYMSIYGTLVLTTLGIIGNILSILIFLSPRYRRQSSHFYLLCLALSDLCFLIINLFEDTFRNHNQVYKSHINFLDRSSSLICIFVQYARNVTRSLSSWIIVSFTIERLLVVFHPLKRAIICRRKIARFVVCILFSLSFVSNINVPFHYGIITQENSTRNDSICDIIPEHRQIYMRFAIATMTTVYLVPMCIIGLVNMLICCKLWRKSLLMENNETNIIPKERHRVFSRRHLSHITEFLSCLHISRRSSTSSSVTKQSIHGRTSSFNQYQSIGPVKNGYLSDDENRSQPLRPNSLSSLSVNYTINPKHSVTSIKTYIQSRTHRVTATLLLVSFSFLVLNTPYCVVWIANYAQSFRNDTLRSIKEITELFMLTNFCINFLLYCVSGKVFRGELICLLRCRWRELYDRNETERMARRRSRPRNEIQLNEPKLKTRSLSINPNDQLNRPSVSSIYTSRVPST</sequence>
<feature type="transmembrane region" description="Helical" evidence="9">
    <location>
        <begin position="505"/>
        <end position="525"/>
    </location>
</feature>
<evidence type="ECO:0000256" key="7">
    <source>
        <dbReference type="ARBA" id="ARBA00023224"/>
    </source>
</evidence>
<feature type="region of interest" description="Disordered" evidence="8">
    <location>
        <begin position="1"/>
        <end position="66"/>
    </location>
</feature>
<evidence type="ECO:0000256" key="9">
    <source>
        <dbReference type="SAM" id="Phobius"/>
    </source>
</evidence>
<dbReference type="InterPro" id="IPR017452">
    <property type="entry name" value="GPCR_Rhodpsn_7TM"/>
</dbReference>
<dbReference type="Gene3D" id="1.20.1070.10">
    <property type="entry name" value="Rhodopsin 7-helix transmembrane proteins"/>
    <property type="match status" value="1"/>
</dbReference>
<reference evidence="11" key="1">
    <citation type="submission" date="2021-02" db="EMBL/GenBank/DDBJ databases">
        <authorList>
            <person name="Nowell W R."/>
        </authorList>
    </citation>
    <scope>NUCLEOTIDE SEQUENCE</scope>
</reference>
<keyword evidence="3 9" id="KW-1133">Transmembrane helix</keyword>
<accession>A0A819ECZ7</accession>
<feature type="transmembrane region" description="Helical" evidence="9">
    <location>
        <begin position="141"/>
        <end position="164"/>
    </location>
</feature>
<keyword evidence="2 9" id="KW-0812">Transmembrane</keyword>
<dbReference type="SUPFAM" id="SSF81321">
    <property type="entry name" value="Family A G protein-coupled receptor-like"/>
    <property type="match status" value="1"/>
</dbReference>
<name>A0A819ECZ7_9BILA</name>
<dbReference type="EMBL" id="CAJOBB010001376">
    <property type="protein sequence ID" value="CAF3848554.1"/>
    <property type="molecule type" value="Genomic_DNA"/>
</dbReference>
<dbReference type="AlphaFoldDB" id="A0A819ECZ7"/>
<dbReference type="Pfam" id="PF00001">
    <property type="entry name" value="7tm_1"/>
    <property type="match status" value="1"/>
</dbReference>
<feature type="transmembrane region" description="Helical" evidence="9">
    <location>
        <begin position="461"/>
        <end position="485"/>
    </location>
</feature>